<evidence type="ECO:0000259" key="1">
    <source>
        <dbReference type="Pfam" id="PF01637"/>
    </source>
</evidence>
<evidence type="ECO:0000313" key="3">
    <source>
        <dbReference type="EMBL" id="ORC61338.1"/>
    </source>
</evidence>
<dbReference type="PANTHER" id="PTHR34301:SF8">
    <property type="entry name" value="ATPASE DOMAIN-CONTAINING PROTEIN"/>
    <property type="match status" value="1"/>
</dbReference>
<sequence>MEVKVPAPAKSIVCQGASYLGLFALEEEIRKVGEGHHSANIYSDARDALVSAIAEICSFSGVYSGANLERVLGEVESATSNHRIVAILLIRSMAVDGLLPIDDEHNVIIRKILTIVESHTPELMKHCRVDKQQNYEKINIIKALHGTICAHYAALSEVTGTLNEIASQKSIILKCLRHNTFQGYLQPFNYVPIKTKLEAIVEGVDAVVNSSGSDYKLNLDELGRTLEESLFLARSSESFFTEKFALPFLDAVCEAVEIVKTTASERLASVIEPIRKPPRAAEKRYPLHQVDRFVNIILPLVNNGPSTAVEVVVEIDCGSESTIILDNDRLRCGDVPPGKFAVCLRACIVEPSSRVEMTVDISWRELFGTCRSEIFDLVVEGQNEAVDWSLLESLEPYSLEVAEGDMFVGRSAKVKAIANKLLKHPMTSTYVTGQKRIGKTSLAKAVVNYLERDRSDFHSLYLEYGEYCSTTPQGTLKSLGENIQNFLLNYMPASDVVAADFRESLADLNLTAKKLEFRHPEKRFVVILDEFDEIHPEMYRSGPIAETFFANLRTLAARKNLAFILVGGEKMPFIIGAQGDQLNKFSRETLDFFSRSNEWAEYLELITQPVDGQLNWDDEAINLIFTLTHGHPYYTKLLCSKIVSIAIAERDTEIIASDVSGGLSVLLSELDTNAFAHLWKDGLNFEREHAEVAELKRLRLLVGIGRSLREHKRKEEEVKARAVSAHLLEPEITPLIADFQRREILYERNGELHFTVPLFERWLTEYGLNKLVTSTLGDELEEGIRAAEDKAHVTAKDIQKLVLKWPIYRAQKIDGEQIRAWLDQESDILNQRLLFTILENVRFLSSLQVDELLKIAHARVVRPVIGVSTITHRRDRRQDVLITFVDDVGKSGLQYARTYAKINSLSTQTIVEPASIGKRLAGAKDDELPKAIIIVDDVIGSGDTLSGGLSELLDSLASQLIESKVPILVITLVGTEDGEKKVKNILEKSGVTYELHLCEVLSDSSYAFPNQGKGFWETDEEMHKAKALCLRLGSSLYKNPLGYKNQGLLLVLPETCPNNSLPILYRAKVGTWTPLFPRPAT</sequence>
<feature type="domain" description="ATPase" evidence="1">
    <location>
        <begin position="407"/>
        <end position="634"/>
    </location>
</feature>
<feature type="domain" description="PRTase-CE" evidence="2">
    <location>
        <begin position="818"/>
        <end position="1078"/>
    </location>
</feature>
<dbReference type="InterPro" id="IPR011579">
    <property type="entry name" value="ATPase_dom"/>
</dbReference>
<dbReference type="Pfam" id="PF24390">
    <property type="entry name" value="PRTase-CE"/>
    <property type="match status" value="1"/>
</dbReference>
<keyword evidence="4" id="KW-1185">Reference proteome</keyword>
<dbReference type="SUPFAM" id="SSF52540">
    <property type="entry name" value="P-loop containing nucleoside triphosphate hydrolases"/>
    <property type="match status" value="1"/>
</dbReference>
<reference evidence="4" key="1">
    <citation type="submission" date="2017-02" db="EMBL/GenBank/DDBJ databases">
        <title>Pseudomonas floridae sp. nov., a novel pathogenic bacterial species isolated from tomato.</title>
        <authorList>
            <person name="Timilsina S."/>
            <person name="Vallad G.E."/>
            <person name="Jones J.B."/>
        </authorList>
    </citation>
    <scope>NUCLEOTIDE SEQUENCE [LARGE SCALE GENOMIC DNA]</scope>
    <source>
        <strain evidence="4">GEV388</strain>
    </source>
</reference>
<gene>
    <name evidence="3" type="ORF">BZK31_03250</name>
</gene>
<dbReference type="Gene3D" id="3.40.50.300">
    <property type="entry name" value="P-loop containing nucleotide triphosphate hydrolases"/>
    <property type="match status" value="1"/>
</dbReference>
<dbReference type="InterPro" id="IPR056920">
    <property type="entry name" value="PRTase-CE"/>
</dbReference>
<dbReference type="InterPro" id="IPR027417">
    <property type="entry name" value="P-loop_NTPase"/>
</dbReference>
<evidence type="ECO:0000259" key="2">
    <source>
        <dbReference type="Pfam" id="PF24390"/>
    </source>
</evidence>
<name>A0A1X0NB54_9PSED</name>
<organism evidence="3 4">
    <name type="scientific">Pseudomonas floridensis</name>
    <dbReference type="NCBI Taxonomy" id="1958950"/>
    <lineage>
        <taxon>Bacteria</taxon>
        <taxon>Pseudomonadati</taxon>
        <taxon>Pseudomonadota</taxon>
        <taxon>Gammaproteobacteria</taxon>
        <taxon>Pseudomonadales</taxon>
        <taxon>Pseudomonadaceae</taxon>
        <taxon>Pseudomonas</taxon>
    </lineage>
</organism>
<dbReference type="Proteomes" id="UP000192815">
    <property type="component" value="Unassembled WGS sequence"/>
</dbReference>
<dbReference type="EMBL" id="MUIO01000010">
    <property type="protein sequence ID" value="ORC61338.1"/>
    <property type="molecule type" value="Genomic_DNA"/>
</dbReference>
<dbReference type="GO" id="GO:0005524">
    <property type="term" value="F:ATP binding"/>
    <property type="evidence" value="ECO:0007669"/>
    <property type="project" value="InterPro"/>
</dbReference>
<dbReference type="RefSeq" id="WP_083181227.1">
    <property type="nucleotide sequence ID" value="NZ_CBCRZR010000003.1"/>
</dbReference>
<dbReference type="PANTHER" id="PTHR34301">
    <property type="entry name" value="DNA-BINDING PROTEIN-RELATED"/>
    <property type="match status" value="1"/>
</dbReference>
<comment type="caution">
    <text evidence="3">The sequence shown here is derived from an EMBL/GenBank/DDBJ whole genome shotgun (WGS) entry which is preliminary data.</text>
</comment>
<dbReference type="Pfam" id="PF01637">
    <property type="entry name" value="ATPase_2"/>
    <property type="match status" value="1"/>
</dbReference>
<dbReference type="OrthoDB" id="8427993at2"/>
<accession>A0A1X0NB54</accession>
<proteinExistence type="predicted"/>
<dbReference type="AlphaFoldDB" id="A0A1X0NB54"/>
<evidence type="ECO:0000313" key="4">
    <source>
        <dbReference type="Proteomes" id="UP000192815"/>
    </source>
</evidence>
<protein>
    <submittedName>
        <fullName evidence="3">Uncharacterized protein</fullName>
    </submittedName>
</protein>